<evidence type="ECO:0000256" key="1">
    <source>
        <dbReference type="SAM" id="MobiDB-lite"/>
    </source>
</evidence>
<dbReference type="PANTHER" id="PTHR15715">
    <property type="entry name" value="CENTROSOMAL PROTEIN OF 170 KDA"/>
    <property type="match status" value="1"/>
</dbReference>
<keyword evidence="2" id="KW-0472">Membrane</keyword>
<accession>A0AAD5PJ59</accession>
<protein>
    <recommendedName>
        <fullName evidence="3">FHA domain-containing protein</fullName>
    </recommendedName>
</protein>
<dbReference type="Gene3D" id="2.60.200.20">
    <property type="match status" value="1"/>
</dbReference>
<dbReference type="Proteomes" id="UP001209540">
    <property type="component" value="Unassembled WGS sequence"/>
</dbReference>
<dbReference type="PANTHER" id="PTHR15715:SF37">
    <property type="entry name" value="LD47843P"/>
    <property type="match status" value="1"/>
</dbReference>
<dbReference type="AlphaFoldDB" id="A0AAD5PJ59"/>
<dbReference type="PROSITE" id="PS50006">
    <property type="entry name" value="FHA_DOMAIN"/>
    <property type="match status" value="1"/>
</dbReference>
<name>A0AAD5PJ59_9FUNG</name>
<organism evidence="4 5">
    <name type="scientific">Phascolomyces articulosus</name>
    <dbReference type="NCBI Taxonomy" id="60185"/>
    <lineage>
        <taxon>Eukaryota</taxon>
        <taxon>Fungi</taxon>
        <taxon>Fungi incertae sedis</taxon>
        <taxon>Mucoromycota</taxon>
        <taxon>Mucoromycotina</taxon>
        <taxon>Mucoromycetes</taxon>
        <taxon>Mucorales</taxon>
        <taxon>Lichtheimiaceae</taxon>
        <taxon>Phascolomyces</taxon>
    </lineage>
</organism>
<evidence type="ECO:0000313" key="5">
    <source>
        <dbReference type="Proteomes" id="UP001209540"/>
    </source>
</evidence>
<feature type="transmembrane region" description="Helical" evidence="2">
    <location>
        <begin position="416"/>
        <end position="436"/>
    </location>
</feature>
<gene>
    <name evidence="4" type="ORF">BDA99DRAFT_494393</name>
</gene>
<feature type="region of interest" description="Disordered" evidence="1">
    <location>
        <begin position="177"/>
        <end position="196"/>
    </location>
</feature>
<sequence length="438" mass="49497">MTAQLQRTEEEEEEDKSNVQKLAMAQSSSMGVVTVILQPRHSMFQTKTLELRDKLHVRIGRQTSSKTAPGPLNGYFDSKVLSRTHAEIWSEKSKVYIKDVKSSNGTFLNGRRLSNENEESLPMELKSTDELEFGIDISQDDGSILYHKVACQVHIIPTSLSQLDSSMLKELNIGLSNGSDHHHNNNTLQRKSSTSSISTISSATASTAVDYTSSSSPISTNNKRSGRNWELLLAKLQAEVQRSKQLENQLRSVKDVITDVDKALNNNRMEKADARIVLLQQKLHETQQQVTSYAEKCRHQDQAILAASKELHRLQHTIQQLQQEREQKGHMGQGDDAMDENDDDDDSILDTTQRQVEELKLILDEQKHRLNKDLAAEKARCIEYENKCLVLERRIKKLEQERKPATSLADVLQMRAVQIALAILMGIISALLYVLFAI</sequence>
<dbReference type="SMART" id="SM00240">
    <property type="entry name" value="FHA"/>
    <property type="match status" value="1"/>
</dbReference>
<keyword evidence="2" id="KW-0812">Transmembrane</keyword>
<dbReference type="SUPFAM" id="SSF49879">
    <property type="entry name" value="SMAD/FHA domain"/>
    <property type="match status" value="1"/>
</dbReference>
<dbReference type="Pfam" id="PF00498">
    <property type="entry name" value="FHA"/>
    <property type="match status" value="1"/>
</dbReference>
<feature type="domain" description="FHA" evidence="3">
    <location>
        <begin position="57"/>
        <end position="113"/>
    </location>
</feature>
<evidence type="ECO:0000313" key="4">
    <source>
        <dbReference type="EMBL" id="KAI9276904.1"/>
    </source>
</evidence>
<proteinExistence type="predicted"/>
<dbReference type="InterPro" id="IPR000253">
    <property type="entry name" value="FHA_dom"/>
</dbReference>
<keyword evidence="2" id="KW-1133">Transmembrane helix</keyword>
<dbReference type="InterPro" id="IPR008984">
    <property type="entry name" value="SMAD_FHA_dom_sf"/>
</dbReference>
<dbReference type="InterPro" id="IPR051176">
    <property type="entry name" value="Cent_Immune-Sig_Mod"/>
</dbReference>
<reference evidence="4" key="1">
    <citation type="journal article" date="2022" name="IScience">
        <title>Evolution of zygomycete secretomes and the origins of terrestrial fungal ecologies.</title>
        <authorList>
            <person name="Chang Y."/>
            <person name="Wang Y."/>
            <person name="Mondo S."/>
            <person name="Ahrendt S."/>
            <person name="Andreopoulos W."/>
            <person name="Barry K."/>
            <person name="Beard J."/>
            <person name="Benny G.L."/>
            <person name="Blankenship S."/>
            <person name="Bonito G."/>
            <person name="Cuomo C."/>
            <person name="Desiro A."/>
            <person name="Gervers K.A."/>
            <person name="Hundley H."/>
            <person name="Kuo A."/>
            <person name="LaButti K."/>
            <person name="Lang B.F."/>
            <person name="Lipzen A."/>
            <person name="O'Donnell K."/>
            <person name="Pangilinan J."/>
            <person name="Reynolds N."/>
            <person name="Sandor L."/>
            <person name="Smith M.E."/>
            <person name="Tsang A."/>
            <person name="Grigoriev I.V."/>
            <person name="Stajich J.E."/>
            <person name="Spatafora J.W."/>
        </authorList>
    </citation>
    <scope>NUCLEOTIDE SEQUENCE</scope>
    <source>
        <strain evidence="4">RSA 2281</strain>
    </source>
</reference>
<reference evidence="4" key="2">
    <citation type="submission" date="2023-02" db="EMBL/GenBank/DDBJ databases">
        <authorList>
            <consortium name="DOE Joint Genome Institute"/>
            <person name="Mondo S.J."/>
            <person name="Chang Y."/>
            <person name="Wang Y."/>
            <person name="Ahrendt S."/>
            <person name="Andreopoulos W."/>
            <person name="Barry K."/>
            <person name="Beard J."/>
            <person name="Benny G.L."/>
            <person name="Blankenship S."/>
            <person name="Bonito G."/>
            <person name="Cuomo C."/>
            <person name="Desiro A."/>
            <person name="Gervers K.A."/>
            <person name="Hundley H."/>
            <person name="Kuo A."/>
            <person name="LaButti K."/>
            <person name="Lang B.F."/>
            <person name="Lipzen A."/>
            <person name="O'Donnell K."/>
            <person name="Pangilinan J."/>
            <person name="Reynolds N."/>
            <person name="Sandor L."/>
            <person name="Smith M.W."/>
            <person name="Tsang A."/>
            <person name="Grigoriev I.V."/>
            <person name="Stajich J.E."/>
            <person name="Spatafora J.W."/>
        </authorList>
    </citation>
    <scope>NUCLEOTIDE SEQUENCE</scope>
    <source>
        <strain evidence="4">RSA 2281</strain>
    </source>
</reference>
<dbReference type="GO" id="GO:0005737">
    <property type="term" value="C:cytoplasm"/>
    <property type="evidence" value="ECO:0007669"/>
    <property type="project" value="TreeGrafter"/>
</dbReference>
<keyword evidence="5" id="KW-1185">Reference proteome</keyword>
<feature type="compositionally biased region" description="Acidic residues" evidence="1">
    <location>
        <begin position="336"/>
        <end position="347"/>
    </location>
</feature>
<comment type="caution">
    <text evidence="4">The sequence shown here is derived from an EMBL/GenBank/DDBJ whole genome shotgun (WGS) entry which is preliminary data.</text>
</comment>
<feature type="region of interest" description="Disordered" evidence="1">
    <location>
        <begin position="320"/>
        <end position="347"/>
    </location>
</feature>
<dbReference type="EMBL" id="JAIXMP010000002">
    <property type="protein sequence ID" value="KAI9276904.1"/>
    <property type="molecule type" value="Genomic_DNA"/>
</dbReference>
<evidence type="ECO:0000256" key="2">
    <source>
        <dbReference type="SAM" id="Phobius"/>
    </source>
</evidence>
<evidence type="ECO:0000259" key="3">
    <source>
        <dbReference type="PROSITE" id="PS50006"/>
    </source>
</evidence>